<keyword evidence="6" id="KW-1185">Reference proteome</keyword>
<dbReference type="Proteomes" id="UP000583929">
    <property type="component" value="Unassembled WGS sequence"/>
</dbReference>
<dbReference type="InterPro" id="IPR000215">
    <property type="entry name" value="Serpin_fam"/>
</dbReference>
<evidence type="ECO:0000259" key="2">
    <source>
        <dbReference type="Pfam" id="PF00079"/>
    </source>
</evidence>
<sequence>MEFCTQIAAKLILNEMKKNESSAENVVMSPLSINLMLNMVAAGAEDMVEKFNLDPKLLAPKSLNNHLRKVKLSRVSIPKMKFSYDVDAMELLEEKGLTLPFTEGKADFSKMVYSHLESNNVFIGTMLHKSCIEVNEEGTKATSATSLRFEIEAECDSDSSPPPLPTFDADHPFMFMIVEQFSNLVVFTGAVLDPRK</sequence>
<dbReference type="Gene3D" id="3.30.497.10">
    <property type="entry name" value="Antithrombin, subunit I, domain 2"/>
    <property type="match status" value="2"/>
</dbReference>
<evidence type="ECO:0000256" key="1">
    <source>
        <dbReference type="ARBA" id="ARBA00009500"/>
    </source>
</evidence>
<dbReference type="SUPFAM" id="SSF56574">
    <property type="entry name" value="Serpins"/>
    <property type="match status" value="1"/>
</dbReference>
<dbReference type="Gene3D" id="2.30.39.10">
    <property type="entry name" value="Alpha-1-antitrypsin, domain 1"/>
    <property type="match status" value="1"/>
</dbReference>
<evidence type="ECO:0000313" key="4">
    <source>
        <dbReference type="EMBL" id="KAF4398585.1"/>
    </source>
</evidence>
<comment type="similarity">
    <text evidence="1">Belongs to the serpin family.</text>
</comment>
<dbReference type="PANTHER" id="PTHR11461:SF340">
    <property type="entry name" value="SERPIN DOMAIN-CONTAINING PROTEIN"/>
    <property type="match status" value="1"/>
</dbReference>
<evidence type="ECO:0000313" key="3">
    <source>
        <dbReference type="EMBL" id="KAF4355545.1"/>
    </source>
</evidence>
<feature type="domain" description="Serpin" evidence="2">
    <location>
        <begin position="62"/>
        <end position="194"/>
    </location>
</feature>
<gene>
    <name evidence="3" type="ORF">F8388_003126</name>
    <name evidence="4" type="ORF">G4B88_013674</name>
</gene>
<dbReference type="Pfam" id="PF00079">
    <property type="entry name" value="Serpin"/>
    <property type="match status" value="1"/>
</dbReference>
<dbReference type="InterPro" id="IPR042178">
    <property type="entry name" value="Serpin_sf_1"/>
</dbReference>
<dbReference type="InterPro" id="IPR023796">
    <property type="entry name" value="Serpin_dom"/>
</dbReference>
<dbReference type="PROSITE" id="PS00284">
    <property type="entry name" value="SERPIN"/>
    <property type="match status" value="1"/>
</dbReference>
<evidence type="ECO:0000313" key="5">
    <source>
        <dbReference type="Proteomes" id="UP000525078"/>
    </source>
</evidence>
<protein>
    <recommendedName>
        <fullName evidence="2">Serpin domain-containing protein</fullName>
    </recommendedName>
</protein>
<dbReference type="Proteomes" id="UP000525078">
    <property type="component" value="Unassembled WGS sequence"/>
</dbReference>
<accession>A0A7J6HU79</accession>
<dbReference type="EMBL" id="JAATIP010000264">
    <property type="protein sequence ID" value="KAF4355545.1"/>
    <property type="molecule type" value="Genomic_DNA"/>
</dbReference>
<organism evidence="4 6">
    <name type="scientific">Cannabis sativa</name>
    <name type="common">Hemp</name>
    <name type="synonym">Marijuana</name>
    <dbReference type="NCBI Taxonomy" id="3483"/>
    <lineage>
        <taxon>Eukaryota</taxon>
        <taxon>Viridiplantae</taxon>
        <taxon>Streptophyta</taxon>
        <taxon>Embryophyta</taxon>
        <taxon>Tracheophyta</taxon>
        <taxon>Spermatophyta</taxon>
        <taxon>Magnoliopsida</taxon>
        <taxon>eudicotyledons</taxon>
        <taxon>Gunneridae</taxon>
        <taxon>Pentapetalae</taxon>
        <taxon>rosids</taxon>
        <taxon>fabids</taxon>
        <taxon>Rosales</taxon>
        <taxon>Cannabaceae</taxon>
        <taxon>Cannabis</taxon>
    </lineage>
</organism>
<dbReference type="InterPro" id="IPR023795">
    <property type="entry name" value="Serpin_CS"/>
</dbReference>
<dbReference type="GO" id="GO:0005615">
    <property type="term" value="C:extracellular space"/>
    <property type="evidence" value="ECO:0007669"/>
    <property type="project" value="InterPro"/>
</dbReference>
<evidence type="ECO:0000313" key="6">
    <source>
        <dbReference type="Proteomes" id="UP000583929"/>
    </source>
</evidence>
<proteinExistence type="inferred from homology"/>
<name>A0A7J6HU79_CANSA</name>
<reference evidence="5 6" key="1">
    <citation type="journal article" date="2020" name="bioRxiv">
        <title>Sequence and annotation of 42 cannabis genomes reveals extensive copy number variation in cannabinoid synthesis and pathogen resistance genes.</title>
        <authorList>
            <person name="Mckernan K.J."/>
            <person name="Helbert Y."/>
            <person name="Kane L.T."/>
            <person name="Ebling H."/>
            <person name="Zhang L."/>
            <person name="Liu B."/>
            <person name="Eaton Z."/>
            <person name="Mclaughlin S."/>
            <person name="Kingan S."/>
            <person name="Baybayan P."/>
            <person name="Concepcion G."/>
            <person name="Jordan M."/>
            <person name="Riva A."/>
            <person name="Barbazuk W."/>
            <person name="Harkins T."/>
        </authorList>
    </citation>
    <scope>NUCLEOTIDE SEQUENCE [LARGE SCALE GENOMIC DNA]</scope>
    <source>
        <strain evidence="5 6">cv. Jamaican Lion 4</strain>
        <strain evidence="4">Father</strain>
        <strain evidence="3">Mother</strain>
        <tissue evidence="4">Leaf</tissue>
    </source>
</reference>
<dbReference type="InterPro" id="IPR036186">
    <property type="entry name" value="Serpin_sf"/>
</dbReference>
<dbReference type="AlphaFoldDB" id="A0A7J6HU79"/>
<comment type="caution">
    <text evidence="4">The sequence shown here is derived from an EMBL/GenBank/DDBJ whole genome shotgun (WGS) entry which is preliminary data.</text>
</comment>
<dbReference type="GO" id="GO:0004867">
    <property type="term" value="F:serine-type endopeptidase inhibitor activity"/>
    <property type="evidence" value="ECO:0007669"/>
    <property type="project" value="InterPro"/>
</dbReference>
<dbReference type="InterPro" id="IPR042185">
    <property type="entry name" value="Serpin_sf_2"/>
</dbReference>
<dbReference type="EMBL" id="JAATIQ010000025">
    <property type="protein sequence ID" value="KAF4398585.1"/>
    <property type="molecule type" value="Genomic_DNA"/>
</dbReference>
<dbReference type="PANTHER" id="PTHR11461">
    <property type="entry name" value="SERINE PROTEASE INHIBITOR, SERPIN"/>
    <property type="match status" value="1"/>
</dbReference>